<evidence type="ECO:0000259" key="1">
    <source>
        <dbReference type="Pfam" id="PF22530"/>
    </source>
</evidence>
<name>A0A0B4X1K0_9HYPH</name>
<dbReference type="Pfam" id="PF22530">
    <property type="entry name" value="Terminase-T7_RNaseH-like"/>
    <property type="match status" value="1"/>
</dbReference>
<evidence type="ECO:0000313" key="3">
    <source>
        <dbReference type="Proteomes" id="UP000031368"/>
    </source>
</evidence>
<organism evidence="2 3">
    <name type="scientific">Rhizobium gallicum bv. gallicum R602sp</name>
    <dbReference type="NCBI Taxonomy" id="1041138"/>
    <lineage>
        <taxon>Bacteria</taxon>
        <taxon>Pseudomonadati</taxon>
        <taxon>Pseudomonadota</taxon>
        <taxon>Alphaproteobacteria</taxon>
        <taxon>Hyphomicrobiales</taxon>
        <taxon>Rhizobiaceae</taxon>
        <taxon>Rhizobium/Agrobacterium group</taxon>
        <taxon>Rhizobium</taxon>
    </lineage>
</organism>
<dbReference type="HOGENOM" id="CLU_2791069_0_0_5"/>
<dbReference type="KEGG" id="rga:RGR602_CH01727"/>
<dbReference type="InterPro" id="IPR054762">
    <property type="entry name" value="Gp19_RNaseH-like"/>
</dbReference>
<dbReference type="Proteomes" id="UP000031368">
    <property type="component" value="Chromosome"/>
</dbReference>
<keyword evidence="3" id="KW-1185">Reference proteome</keyword>
<dbReference type="EMBL" id="CP006877">
    <property type="protein sequence ID" value="AJD41066.1"/>
    <property type="molecule type" value="Genomic_DNA"/>
</dbReference>
<proteinExistence type="predicted"/>
<accession>A0A0B4X1K0</accession>
<feature type="domain" description="Terminase large subunit ribonuclease H-like" evidence="1">
    <location>
        <begin position="15"/>
        <end position="38"/>
    </location>
</feature>
<sequence length="68" mass="7809">MPGLWSSTGVYRGRCWSKHQKEARIIDTLEPIMNQHRLAVCSSLVDWDYDNTASYTTDEVNKSVCSTR</sequence>
<reference evidence="2 3" key="1">
    <citation type="submission" date="2013-11" db="EMBL/GenBank/DDBJ databases">
        <title>Complete genome sequence of Rhizobium gallicum bv. gallicum R602.</title>
        <authorList>
            <person name="Bustos P."/>
            <person name="Santamaria R.I."/>
            <person name="Lozano L."/>
            <person name="Acosta J.L."/>
            <person name="Ormeno-Orrillo E."/>
            <person name="Rogel M.A."/>
            <person name="Romero D."/>
            <person name="Cevallos M.A."/>
            <person name="Martinez-Romero E."/>
            <person name="Gonzalez V."/>
        </authorList>
    </citation>
    <scope>NUCLEOTIDE SEQUENCE [LARGE SCALE GENOMIC DNA]</scope>
    <source>
        <strain evidence="2 3">R602</strain>
    </source>
</reference>
<protein>
    <recommendedName>
        <fullName evidence="1">Terminase large subunit ribonuclease H-like domain-containing protein</fullName>
    </recommendedName>
</protein>
<gene>
    <name evidence="2" type="ORF">RGR602_CH01727</name>
</gene>
<evidence type="ECO:0000313" key="2">
    <source>
        <dbReference type="EMBL" id="AJD41066.1"/>
    </source>
</evidence>
<dbReference type="AlphaFoldDB" id="A0A0B4X1K0"/>